<evidence type="ECO:0000256" key="2">
    <source>
        <dbReference type="ARBA" id="ARBA00014363"/>
    </source>
</evidence>
<sequence length="346" mass="37074">MSDQHPTWPVTGHRVAVDLLARAVQSGDVAHAYLITGPAGVGRSTLALTFASALSCGAPVDQRPCGHCSSCRRIARGIYPDVSVTNLASQAAGSSDADRKNTRISIDVIRELRASISLRPLEGDWRVAIIEDADLLSRDASDGILKTLEEPPPFVVIVLIATESEALPETIRSRCLHIPLGPLSRPEIIRVLTARGIGAAQAAMIASISRGRIGQALDLAADADALAARRDAVDACLKMIDDPLVALGGARRMAEAFRRGQREQVQQQLDLLVGLWRDLLLVKTGCADQVVNADIADRIAVIAGRWEPVEIQAGLKATYQTLIDLGANVQPRLALDHMVVQWPAAR</sequence>
<comment type="catalytic activity">
    <reaction evidence="7">
        <text>DNA(n) + a 2'-deoxyribonucleoside 5'-triphosphate = DNA(n+1) + diphosphate</text>
        <dbReference type="Rhea" id="RHEA:22508"/>
        <dbReference type="Rhea" id="RHEA-COMP:17339"/>
        <dbReference type="Rhea" id="RHEA-COMP:17340"/>
        <dbReference type="ChEBI" id="CHEBI:33019"/>
        <dbReference type="ChEBI" id="CHEBI:61560"/>
        <dbReference type="ChEBI" id="CHEBI:173112"/>
        <dbReference type="EC" id="2.7.7.7"/>
    </reaction>
</comment>
<dbReference type="EC" id="2.7.7.7" evidence="1"/>
<evidence type="ECO:0000256" key="4">
    <source>
        <dbReference type="ARBA" id="ARBA00022695"/>
    </source>
</evidence>
<feature type="domain" description="DNA polymerase III delta subunit C-terminal" evidence="8">
    <location>
        <begin position="262"/>
        <end position="342"/>
    </location>
</feature>
<name>I4EIW8_9BACT</name>
<dbReference type="OrthoDB" id="9810148at2"/>
<evidence type="ECO:0000313" key="10">
    <source>
        <dbReference type="Proteomes" id="UP000004221"/>
    </source>
</evidence>
<protein>
    <recommendedName>
        <fullName evidence="2">DNA polymerase III subunit delta'</fullName>
        <ecNumber evidence="1">2.7.7.7</ecNumber>
    </recommendedName>
</protein>
<evidence type="ECO:0000313" key="9">
    <source>
        <dbReference type="EMBL" id="CCF84630.1"/>
    </source>
</evidence>
<keyword evidence="6" id="KW-0239">DNA-directed DNA polymerase</keyword>
<proteinExistence type="predicted"/>
<dbReference type="Pfam" id="PF09115">
    <property type="entry name" value="DNApol3-delta_C"/>
    <property type="match status" value="1"/>
</dbReference>
<dbReference type="InterPro" id="IPR015199">
    <property type="entry name" value="DNA_pol_III_delta_C"/>
</dbReference>
<keyword evidence="4 9" id="KW-0548">Nucleotidyltransferase</keyword>
<dbReference type="RefSeq" id="WP_008478931.1">
    <property type="nucleotide sequence ID" value="NZ_CAGS01000301.1"/>
</dbReference>
<dbReference type="InterPro" id="IPR050238">
    <property type="entry name" value="DNA_Rep/Repair_Clamp_Loader"/>
</dbReference>
<keyword evidence="3 9" id="KW-0808">Transferase</keyword>
<dbReference type="EMBL" id="CAGS01000301">
    <property type="protein sequence ID" value="CCF84630.1"/>
    <property type="molecule type" value="Genomic_DNA"/>
</dbReference>
<dbReference type="GO" id="GO:0006261">
    <property type="term" value="P:DNA-templated DNA replication"/>
    <property type="evidence" value="ECO:0007669"/>
    <property type="project" value="TreeGrafter"/>
</dbReference>
<dbReference type="Pfam" id="PF13177">
    <property type="entry name" value="DNA_pol3_delta2"/>
    <property type="match status" value="1"/>
</dbReference>
<evidence type="ECO:0000256" key="6">
    <source>
        <dbReference type="ARBA" id="ARBA00022932"/>
    </source>
</evidence>
<dbReference type="GO" id="GO:0009360">
    <property type="term" value="C:DNA polymerase III complex"/>
    <property type="evidence" value="ECO:0007669"/>
    <property type="project" value="InterPro"/>
</dbReference>
<dbReference type="GO" id="GO:0003677">
    <property type="term" value="F:DNA binding"/>
    <property type="evidence" value="ECO:0007669"/>
    <property type="project" value="InterPro"/>
</dbReference>
<dbReference type="AlphaFoldDB" id="I4EIW8"/>
<dbReference type="Proteomes" id="UP000004221">
    <property type="component" value="Unassembled WGS sequence"/>
</dbReference>
<organism evidence="9 10">
    <name type="scientific">Nitrolancea hollandica Lb</name>
    <dbReference type="NCBI Taxonomy" id="1129897"/>
    <lineage>
        <taxon>Bacteria</taxon>
        <taxon>Pseudomonadati</taxon>
        <taxon>Thermomicrobiota</taxon>
        <taxon>Thermomicrobia</taxon>
        <taxon>Sphaerobacterales</taxon>
        <taxon>Sphaerobacterineae</taxon>
        <taxon>Sphaerobacteraceae</taxon>
        <taxon>Nitrolancea</taxon>
    </lineage>
</organism>
<evidence type="ECO:0000256" key="7">
    <source>
        <dbReference type="ARBA" id="ARBA00049244"/>
    </source>
</evidence>
<evidence type="ECO:0000256" key="1">
    <source>
        <dbReference type="ARBA" id="ARBA00012417"/>
    </source>
</evidence>
<gene>
    <name evidence="9" type="ORF">NITHO_370002</name>
</gene>
<dbReference type="PANTHER" id="PTHR11669:SF8">
    <property type="entry name" value="DNA POLYMERASE III SUBUNIT DELTA"/>
    <property type="match status" value="1"/>
</dbReference>
<keyword evidence="10" id="KW-1185">Reference proteome</keyword>
<evidence type="ECO:0000259" key="8">
    <source>
        <dbReference type="Pfam" id="PF09115"/>
    </source>
</evidence>
<comment type="caution">
    <text evidence="9">The sequence shown here is derived from an EMBL/GenBank/DDBJ whole genome shotgun (WGS) entry which is preliminary data.</text>
</comment>
<dbReference type="SUPFAM" id="SSF52540">
    <property type="entry name" value="P-loop containing nucleoside triphosphate hydrolases"/>
    <property type="match status" value="1"/>
</dbReference>
<dbReference type="InterPro" id="IPR027417">
    <property type="entry name" value="P-loop_NTPase"/>
</dbReference>
<dbReference type="PANTHER" id="PTHR11669">
    <property type="entry name" value="REPLICATION FACTOR C / DNA POLYMERASE III GAMMA-TAU SUBUNIT"/>
    <property type="match status" value="1"/>
</dbReference>
<reference evidence="9 10" key="1">
    <citation type="journal article" date="2012" name="ISME J.">
        <title>Nitrification expanded: discovery, physiology and genomics of a nitrite-oxidizing bacterium from the phylum Chloroflexi.</title>
        <authorList>
            <person name="Sorokin D.Y."/>
            <person name="Lucker S."/>
            <person name="Vejmelkova D."/>
            <person name="Kostrikina N.A."/>
            <person name="Kleerebezem R."/>
            <person name="Rijpstra W.I."/>
            <person name="Damste J.S."/>
            <person name="Le Paslier D."/>
            <person name="Muyzer G."/>
            <person name="Wagner M."/>
            <person name="van Loosdrecht M.C."/>
            <person name="Daims H."/>
        </authorList>
    </citation>
    <scope>NUCLEOTIDE SEQUENCE [LARGE SCALE GENOMIC DNA]</scope>
    <source>
        <strain evidence="10">none</strain>
    </source>
</reference>
<dbReference type="Gene3D" id="3.40.50.300">
    <property type="entry name" value="P-loop containing nucleotide triphosphate hydrolases"/>
    <property type="match status" value="1"/>
</dbReference>
<evidence type="ECO:0000256" key="3">
    <source>
        <dbReference type="ARBA" id="ARBA00022679"/>
    </source>
</evidence>
<evidence type="ECO:0000256" key="5">
    <source>
        <dbReference type="ARBA" id="ARBA00022705"/>
    </source>
</evidence>
<dbReference type="GO" id="GO:0003887">
    <property type="term" value="F:DNA-directed DNA polymerase activity"/>
    <property type="evidence" value="ECO:0007669"/>
    <property type="project" value="UniProtKB-KW"/>
</dbReference>
<keyword evidence="5" id="KW-0235">DNA replication</keyword>
<accession>I4EIW8</accession>